<evidence type="ECO:0000313" key="5">
    <source>
        <dbReference type="EMBL" id="OQN96377.1"/>
    </source>
</evidence>
<dbReference type="PROSITE" id="PS50005">
    <property type="entry name" value="TPR"/>
    <property type="match status" value="6"/>
</dbReference>
<feature type="repeat" description="TPR" evidence="3">
    <location>
        <begin position="582"/>
        <end position="615"/>
    </location>
</feature>
<feature type="compositionally biased region" description="Basic and acidic residues" evidence="4">
    <location>
        <begin position="422"/>
        <end position="442"/>
    </location>
</feature>
<dbReference type="SMART" id="SM00028">
    <property type="entry name" value="TPR"/>
    <property type="match status" value="8"/>
</dbReference>
<proteinExistence type="inferred from homology"/>
<protein>
    <submittedName>
        <fullName evidence="5">Uncharacterized protein</fullName>
    </submittedName>
</protein>
<dbReference type="InParanoid" id="A0A1V8SBJ3"/>
<evidence type="ECO:0000256" key="3">
    <source>
        <dbReference type="PROSITE-ProRule" id="PRU00339"/>
    </source>
</evidence>
<dbReference type="PANTHER" id="PTHR12558">
    <property type="entry name" value="CELL DIVISION CYCLE 16,23,27"/>
    <property type="match status" value="1"/>
</dbReference>
<evidence type="ECO:0000256" key="2">
    <source>
        <dbReference type="ARBA" id="ARBA00038210"/>
    </source>
</evidence>
<feature type="repeat" description="TPR" evidence="3">
    <location>
        <begin position="752"/>
        <end position="785"/>
    </location>
</feature>
<comment type="caution">
    <text evidence="5">The sequence shown here is derived from an EMBL/GenBank/DDBJ whole genome shotgun (WGS) entry which is preliminary data.</text>
</comment>
<organism evidence="5 6">
    <name type="scientific">Cryoendolithus antarcticus</name>
    <dbReference type="NCBI Taxonomy" id="1507870"/>
    <lineage>
        <taxon>Eukaryota</taxon>
        <taxon>Fungi</taxon>
        <taxon>Dikarya</taxon>
        <taxon>Ascomycota</taxon>
        <taxon>Pezizomycotina</taxon>
        <taxon>Dothideomycetes</taxon>
        <taxon>Dothideomycetidae</taxon>
        <taxon>Cladosporiales</taxon>
        <taxon>Cladosporiaceae</taxon>
        <taxon>Cryoendolithus</taxon>
    </lineage>
</organism>
<dbReference type="STRING" id="1507870.A0A1V8SBJ3"/>
<dbReference type="GO" id="GO:0051301">
    <property type="term" value="P:cell division"/>
    <property type="evidence" value="ECO:0007669"/>
    <property type="project" value="TreeGrafter"/>
</dbReference>
<feature type="repeat" description="TPR" evidence="3">
    <location>
        <begin position="514"/>
        <end position="547"/>
    </location>
</feature>
<feature type="compositionally biased region" description="Polar residues" evidence="4">
    <location>
        <begin position="317"/>
        <end position="334"/>
    </location>
</feature>
<feature type="repeat" description="TPR" evidence="3">
    <location>
        <begin position="616"/>
        <end position="649"/>
    </location>
</feature>
<dbReference type="GO" id="GO:0016567">
    <property type="term" value="P:protein ubiquitination"/>
    <property type="evidence" value="ECO:0007669"/>
    <property type="project" value="TreeGrafter"/>
</dbReference>
<evidence type="ECO:0000313" key="6">
    <source>
        <dbReference type="Proteomes" id="UP000192596"/>
    </source>
</evidence>
<dbReference type="PANTHER" id="PTHR12558:SF13">
    <property type="entry name" value="CELL DIVISION CYCLE PROTEIN 27 HOMOLOG"/>
    <property type="match status" value="1"/>
</dbReference>
<dbReference type="GO" id="GO:0031145">
    <property type="term" value="P:anaphase-promoting complex-dependent catabolic process"/>
    <property type="evidence" value="ECO:0007669"/>
    <property type="project" value="TreeGrafter"/>
</dbReference>
<dbReference type="OrthoDB" id="329563at2759"/>
<keyword evidence="1 3" id="KW-0802">TPR repeat</keyword>
<gene>
    <name evidence="5" type="ORF">B0A48_17629</name>
</gene>
<dbReference type="Gene3D" id="1.25.40.10">
    <property type="entry name" value="Tetratricopeptide repeat domain"/>
    <property type="match status" value="4"/>
</dbReference>
<dbReference type="FunCoup" id="A0A1V8SBJ3">
    <property type="interactions" value="1590"/>
</dbReference>
<dbReference type="InterPro" id="IPR019734">
    <property type="entry name" value="TPR_rpt"/>
</dbReference>
<dbReference type="SUPFAM" id="SSF48452">
    <property type="entry name" value="TPR-like"/>
    <property type="match status" value="2"/>
</dbReference>
<dbReference type="Pfam" id="PF12895">
    <property type="entry name" value="ANAPC3"/>
    <property type="match status" value="1"/>
</dbReference>
<evidence type="ECO:0000256" key="1">
    <source>
        <dbReference type="ARBA" id="ARBA00022803"/>
    </source>
</evidence>
<name>A0A1V8SBJ3_9PEZI</name>
<dbReference type="Pfam" id="PF13181">
    <property type="entry name" value="TPR_8"/>
    <property type="match status" value="1"/>
</dbReference>
<feature type="region of interest" description="Disordered" evidence="4">
    <location>
        <begin position="286"/>
        <end position="374"/>
    </location>
</feature>
<dbReference type="GO" id="GO:0007091">
    <property type="term" value="P:metaphase/anaphase transition of mitotic cell cycle"/>
    <property type="evidence" value="ECO:0007669"/>
    <property type="project" value="TreeGrafter"/>
</dbReference>
<reference evidence="6" key="1">
    <citation type="submission" date="2017-03" db="EMBL/GenBank/DDBJ databases">
        <title>Genomes of endolithic fungi from Antarctica.</title>
        <authorList>
            <person name="Coleine C."/>
            <person name="Masonjones S."/>
            <person name="Stajich J.E."/>
        </authorList>
    </citation>
    <scope>NUCLEOTIDE SEQUENCE [LARGE SCALE GENOMIC DNA]</scope>
    <source>
        <strain evidence="6">CCFEE 5527</strain>
    </source>
</reference>
<accession>A0A1V8SBJ3</accession>
<dbReference type="GO" id="GO:0005680">
    <property type="term" value="C:anaphase-promoting complex"/>
    <property type="evidence" value="ECO:0007669"/>
    <property type="project" value="TreeGrafter"/>
</dbReference>
<keyword evidence="6" id="KW-1185">Reference proteome</keyword>
<evidence type="ECO:0000256" key="4">
    <source>
        <dbReference type="SAM" id="MobiDB-lite"/>
    </source>
</evidence>
<dbReference type="EMBL" id="NAJO01000067">
    <property type="protein sequence ID" value="OQN96377.1"/>
    <property type="molecule type" value="Genomic_DNA"/>
</dbReference>
<feature type="region of interest" description="Disordered" evidence="4">
    <location>
        <begin position="251"/>
        <end position="271"/>
    </location>
</feature>
<sequence>MSPTGIAASQLRQLIFYHLDNDMLDNANFLAGRLHALEPRNPDSSHLLALSYLRKYRNMAAYDAAQKYGSNGRHLGCAFVFAQACLALERNLEGTAALEKARSHWQGKSSWGKTSETSRRHLPDAPAVQTLLAKLWQAHGDLRKAADCYVEAHKANAFIWSAFEGLCDVGADLDVEKMFRPTVGMGHSGKAVAPSEVYQDQPRVVSRPLASQPSFINANILTPSSDPFNNNRPMHAESGFVLPKVPSKQRIASEWDTPTVNSSGDLEHEDAAMSDPLGQDLERQERLAVGPRHARVASSMAAPDRVRHRARGVATVDSHSTAGPPNPSGRTTAAGTHKRTFSGAPTQSSMASEDSSGPPRRSNRLFGQGPAIKSGRPAVELVSSVLMRTDRDVRPARAATGTKGRSTVGRVVSGNRTIKPPDPSEKDKDNTRRAPSRNREKSVGPASSHVVASTVQVRQVNVPSMDQQAEQEALGGLLKSLKQLAIGRYAASNYDLPHAISSFDSLPASQRETPWVLAQLGRAHYEAADYREAKVCFTKLMKLQPSRIEDMEVFSTVLWHLKKNSTLAWLCHTLRDQHYNAPETWCAVGNSFSLAREHDHAISAFKRATQISPNFAYAWTLMGHEYIANEEFDAGLSAFRKSVAADKRAYGGWYGLGRSFERMGKLEEAERHYRIAASINPSNSTLLVCIGVIYEKLHKKENALDCYTRALVLTPASALARFKKARVLMHMRDFPSALDELEILKGVAPDEANVWFLLGKCLKGLGARGEALKAFTTALNLDVKASQFIKEAMESLEDDEDMESEED</sequence>
<dbReference type="InterPro" id="IPR011990">
    <property type="entry name" value="TPR-like_helical_dom_sf"/>
</dbReference>
<feature type="repeat" description="TPR" evidence="3">
    <location>
        <begin position="650"/>
        <end position="683"/>
    </location>
</feature>
<dbReference type="Proteomes" id="UP000192596">
    <property type="component" value="Unassembled WGS sequence"/>
</dbReference>
<dbReference type="GO" id="GO:0005737">
    <property type="term" value="C:cytoplasm"/>
    <property type="evidence" value="ECO:0007669"/>
    <property type="project" value="TreeGrafter"/>
</dbReference>
<feature type="compositionally biased region" description="Polar residues" evidence="4">
    <location>
        <begin position="343"/>
        <end position="355"/>
    </location>
</feature>
<dbReference type="AlphaFoldDB" id="A0A1V8SBJ3"/>
<feature type="repeat" description="TPR" evidence="3">
    <location>
        <begin position="684"/>
        <end position="717"/>
    </location>
</feature>
<dbReference type="Pfam" id="PF13432">
    <property type="entry name" value="TPR_16"/>
    <property type="match status" value="1"/>
</dbReference>
<feature type="region of interest" description="Disordered" evidence="4">
    <location>
        <begin position="392"/>
        <end position="452"/>
    </location>
</feature>
<comment type="similarity">
    <text evidence="2">Belongs to the APC3/CDC27 family.</text>
</comment>